<dbReference type="InterPro" id="IPR010140">
    <property type="entry name" value="Histidinol_P_phosphatase_HisJ"/>
</dbReference>
<name>A0A9P4NJF4_9PEZI</name>
<dbReference type="EMBL" id="MU007081">
    <property type="protein sequence ID" value="KAF2423472.1"/>
    <property type="molecule type" value="Genomic_DNA"/>
</dbReference>
<evidence type="ECO:0000256" key="1">
    <source>
        <dbReference type="ARBA" id="ARBA00004970"/>
    </source>
</evidence>
<proteinExistence type="inferred from homology"/>
<keyword evidence="11" id="KW-1185">Reference proteome</keyword>
<comment type="similarity">
    <text evidence="2 8">Belongs to the PHP hydrolase family. HisK subfamily.</text>
</comment>
<sequence length="306" mass="35455">MPFSHHSHSGQFCGHAKGQLEDMVQTAIERKMYVFALTEHMPRDIEDFYPEEIENHPNGESLWALTDQFYAEATRLKHKYESKINLPIGFESEWIRSSTIGLIERLQQKYAFDFFVGSVHHVHTIPIDFDRKMYEEARSKSGSTDEQLFKDYFDAQYDMLQALQPPVVGHFDLIRLFSEDPERNLQQWAGVWSKIKRNLQYMAEYGGILELNSSALRKGMTEPYPTIEISKEFLKLKGRFTLSDDSHSLDQIGFNYSRVLAAIQRIGITQLYYYGTCQKRAGAVNSTDGFVATSLASLEESEFWRK</sequence>
<evidence type="ECO:0000259" key="9">
    <source>
        <dbReference type="Pfam" id="PF02811"/>
    </source>
</evidence>
<feature type="domain" description="PHP" evidence="9">
    <location>
        <begin position="5"/>
        <end position="214"/>
    </location>
</feature>
<evidence type="ECO:0000256" key="6">
    <source>
        <dbReference type="ARBA" id="ARBA00023102"/>
    </source>
</evidence>
<dbReference type="AlphaFoldDB" id="A0A9P4NJF4"/>
<dbReference type="NCBIfam" id="TIGR01856">
    <property type="entry name" value="hisJ_fam"/>
    <property type="match status" value="1"/>
</dbReference>
<dbReference type="InterPro" id="IPR004013">
    <property type="entry name" value="PHP_dom"/>
</dbReference>
<dbReference type="CDD" id="cd12110">
    <property type="entry name" value="PHP_HisPPase_Hisj_like"/>
    <property type="match status" value="1"/>
</dbReference>
<keyword evidence="6 8" id="KW-0368">Histidine biosynthesis</keyword>
<evidence type="ECO:0000256" key="3">
    <source>
        <dbReference type="ARBA" id="ARBA00013085"/>
    </source>
</evidence>
<dbReference type="Proteomes" id="UP000800235">
    <property type="component" value="Unassembled WGS sequence"/>
</dbReference>
<dbReference type="GO" id="GO:0004401">
    <property type="term" value="F:histidinol-phosphatase activity"/>
    <property type="evidence" value="ECO:0007669"/>
    <property type="project" value="UniProtKB-UniRule"/>
</dbReference>
<dbReference type="PANTHER" id="PTHR21039:SF0">
    <property type="entry name" value="HISTIDINOL-PHOSPHATASE"/>
    <property type="match status" value="1"/>
</dbReference>
<comment type="catalytic activity">
    <reaction evidence="7 8">
        <text>L-histidinol phosphate + H2O = L-histidinol + phosphate</text>
        <dbReference type="Rhea" id="RHEA:14465"/>
        <dbReference type="ChEBI" id="CHEBI:15377"/>
        <dbReference type="ChEBI" id="CHEBI:43474"/>
        <dbReference type="ChEBI" id="CHEBI:57699"/>
        <dbReference type="ChEBI" id="CHEBI:57980"/>
        <dbReference type="EC" id="3.1.3.15"/>
    </reaction>
</comment>
<dbReference type="GO" id="GO:0005737">
    <property type="term" value="C:cytoplasm"/>
    <property type="evidence" value="ECO:0007669"/>
    <property type="project" value="TreeGrafter"/>
</dbReference>
<dbReference type="EC" id="3.1.3.15" evidence="3 8"/>
<keyword evidence="5 8" id="KW-0378">Hydrolase</keyword>
<keyword evidence="4 8" id="KW-0028">Amino-acid biosynthesis</keyword>
<evidence type="ECO:0000256" key="5">
    <source>
        <dbReference type="ARBA" id="ARBA00022801"/>
    </source>
</evidence>
<evidence type="ECO:0000313" key="10">
    <source>
        <dbReference type="EMBL" id="KAF2423472.1"/>
    </source>
</evidence>
<dbReference type="SUPFAM" id="SSF89550">
    <property type="entry name" value="PHP domain-like"/>
    <property type="match status" value="1"/>
</dbReference>
<organism evidence="10 11">
    <name type="scientific">Tothia fuscella</name>
    <dbReference type="NCBI Taxonomy" id="1048955"/>
    <lineage>
        <taxon>Eukaryota</taxon>
        <taxon>Fungi</taxon>
        <taxon>Dikarya</taxon>
        <taxon>Ascomycota</taxon>
        <taxon>Pezizomycotina</taxon>
        <taxon>Dothideomycetes</taxon>
        <taxon>Pleosporomycetidae</taxon>
        <taxon>Venturiales</taxon>
        <taxon>Cylindrosympodiaceae</taxon>
        <taxon>Tothia</taxon>
    </lineage>
</organism>
<dbReference type="Pfam" id="PF02811">
    <property type="entry name" value="PHP"/>
    <property type="match status" value="1"/>
</dbReference>
<protein>
    <recommendedName>
        <fullName evidence="3 8">Histidinol-phosphatase</fullName>
        <shortName evidence="8">HolPase</shortName>
        <ecNumber evidence="3 8">3.1.3.15</ecNumber>
    </recommendedName>
</protein>
<dbReference type="OrthoDB" id="5957391at2759"/>
<evidence type="ECO:0000313" key="11">
    <source>
        <dbReference type="Proteomes" id="UP000800235"/>
    </source>
</evidence>
<accession>A0A9P4NJF4</accession>
<evidence type="ECO:0000256" key="8">
    <source>
        <dbReference type="RuleBase" id="RU366003"/>
    </source>
</evidence>
<gene>
    <name evidence="10" type="ORF">EJ08DRAFT_595986</name>
</gene>
<evidence type="ECO:0000256" key="4">
    <source>
        <dbReference type="ARBA" id="ARBA00022605"/>
    </source>
</evidence>
<dbReference type="Gene3D" id="3.20.20.140">
    <property type="entry name" value="Metal-dependent hydrolases"/>
    <property type="match status" value="1"/>
</dbReference>
<comment type="caution">
    <text evidence="10">The sequence shown here is derived from an EMBL/GenBank/DDBJ whole genome shotgun (WGS) entry which is preliminary data.</text>
</comment>
<dbReference type="InterPro" id="IPR016195">
    <property type="entry name" value="Pol/histidinol_Pase-like"/>
</dbReference>
<dbReference type="PANTHER" id="PTHR21039">
    <property type="entry name" value="HISTIDINOL PHOSPHATASE-RELATED"/>
    <property type="match status" value="1"/>
</dbReference>
<evidence type="ECO:0000256" key="2">
    <source>
        <dbReference type="ARBA" id="ARBA00009152"/>
    </source>
</evidence>
<evidence type="ECO:0000256" key="7">
    <source>
        <dbReference type="ARBA" id="ARBA00049158"/>
    </source>
</evidence>
<dbReference type="GO" id="GO:0000105">
    <property type="term" value="P:L-histidine biosynthetic process"/>
    <property type="evidence" value="ECO:0007669"/>
    <property type="project" value="UniProtKB-UniRule"/>
</dbReference>
<comment type="pathway">
    <text evidence="1 8">Amino-acid biosynthesis; L-histidine biosynthesis; L-histidine from 5-phospho-alpha-D-ribose 1-diphosphate: step 8/9.</text>
</comment>
<dbReference type="FunFam" id="3.20.20.140:FF:000059">
    <property type="entry name" value="Histidinol-phosphatase"/>
    <property type="match status" value="1"/>
</dbReference>
<reference evidence="10" key="1">
    <citation type="journal article" date="2020" name="Stud. Mycol.">
        <title>101 Dothideomycetes genomes: a test case for predicting lifestyles and emergence of pathogens.</title>
        <authorList>
            <person name="Haridas S."/>
            <person name="Albert R."/>
            <person name="Binder M."/>
            <person name="Bloem J."/>
            <person name="Labutti K."/>
            <person name="Salamov A."/>
            <person name="Andreopoulos B."/>
            <person name="Baker S."/>
            <person name="Barry K."/>
            <person name="Bills G."/>
            <person name="Bluhm B."/>
            <person name="Cannon C."/>
            <person name="Castanera R."/>
            <person name="Culley D."/>
            <person name="Daum C."/>
            <person name="Ezra D."/>
            <person name="Gonzalez J."/>
            <person name="Henrissat B."/>
            <person name="Kuo A."/>
            <person name="Liang C."/>
            <person name="Lipzen A."/>
            <person name="Lutzoni F."/>
            <person name="Magnuson J."/>
            <person name="Mondo S."/>
            <person name="Nolan M."/>
            <person name="Ohm R."/>
            <person name="Pangilinan J."/>
            <person name="Park H.-J."/>
            <person name="Ramirez L."/>
            <person name="Alfaro M."/>
            <person name="Sun H."/>
            <person name="Tritt A."/>
            <person name="Yoshinaga Y."/>
            <person name="Zwiers L.-H."/>
            <person name="Turgeon B."/>
            <person name="Goodwin S."/>
            <person name="Spatafora J."/>
            <person name="Crous P."/>
            <person name="Grigoriev I."/>
        </authorList>
    </citation>
    <scope>NUCLEOTIDE SEQUENCE</scope>
    <source>
        <strain evidence="10">CBS 130266</strain>
    </source>
</reference>